<dbReference type="EMBL" id="RCMK01001798">
    <property type="protein sequence ID" value="KAG2888311.1"/>
    <property type="molecule type" value="Genomic_DNA"/>
</dbReference>
<evidence type="ECO:0000313" key="1">
    <source>
        <dbReference type="EMBL" id="KAG2888311.1"/>
    </source>
</evidence>
<proteinExistence type="predicted"/>
<organism evidence="1 2">
    <name type="scientific">Phytophthora cactorum</name>
    <dbReference type="NCBI Taxonomy" id="29920"/>
    <lineage>
        <taxon>Eukaryota</taxon>
        <taxon>Sar</taxon>
        <taxon>Stramenopiles</taxon>
        <taxon>Oomycota</taxon>
        <taxon>Peronosporomycetes</taxon>
        <taxon>Peronosporales</taxon>
        <taxon>Peronosporaceae</taxon>
        <taxon>Phytophthora</taxon>
    </lineage>
</organism>
<evidence type="ECO:0000313" key="2">
    <source>
        <dbReference type="Proteomes" id="UP000736787"/>
    </source>
</evidence>
<comment type="caution">
    <text evidence="1">The sequence shown here is derived from an EMBL/GenBank/DDBJ whole genome shotgun (WGS) entry which is preliminary data.</text>
</comment>
<sequence>MASNSTKRSFPHLPPHLQRSNAALNAGHTAGVIRDTKRVCKTRIANLLFRTNGDNCFLKNEKFNGAMVRALLPMKSIA</sequence>
<dbReference type="AlphaFoldDB" id="A0A8T1JLV2"/>
<gene>
    <name evidence="1" type="ORF">PC117_g24939</name>
</gene>
<protein>
    <submittedName>
        <fullName evidence="1">Uncharacterized protein</fullName>
    </submittedName>
</protein>
<reference evidence="1" key="1">
    <citation type="submission" date="2018-10" db="EMBL/GenBank/DDBJ databases">
        <title>Effector identification in a new, highly contiguous assembly of the strawberry crown rot pathogen Phytophthora cactorum.</title>
        <authorList>
            <person name="Armitage A.D."/>
            <person name="Nellist C.F."/>
            <person name="Bates H."/>
            <person name="Vickerstaff R.J."/>
            <person name="Harrison R.J."/>
        </authorList>
    </citation>
    <scope>NUCLEOTIDE SEQUENCE</scope>
    <source>
        <strain evidence="1">4040</strain>
    </source>
</reference>
<accession>A0A8T1JLV2</accession>
<name>A0A8T1JLV2_9STRA</name>
<dbReference type="Proteomes" id="UP000736787">
    <property type="component" value="Unassembled WGS sequence"/>
</dbReference>